<dbReference type="EMBL" id="CP110821">
    <property type="protein sequence ID" value="WPX97479.1"/>
    <property type="molecule type" value="Genomic_DNA"/>
</dbReference>
<keyword evidence="6" id="KW-0614">Plasmid</keyword>
<dbReference type="RefSeq" id="WP_323733454.1">
    <property type="nucleotide sequence ID" value="NZ_CP110821.1"/>
</dbReference>
<evidence type="ECO:0000256" key="3">
    <source>
        <dbReference type="ARBA" id="ARBA00023004"/>
    </source>
</evidence>
<proteinExistence type="predicted"/>
<dbReference type="Proteomes" id="UP001327219">
    <property type="component" value="Plasmid unnamed1"/>
</dbReference>
<dbReference type="SMART" id="SM00704">
    <property type="entry name" value="ZnF_CDGSH"/>
    <property type="match status" value="2"/>
</dbReference>
<evidence type="ECO:0000256" key="4">
    <source>
        <dbReference type="ARBA" id="ARBA00023014"/>
    </source>
</evidence>
<evidence type="ECO:0000256" key="2">
    <source>
        <dbReference type="ARBA" id="ARBA00022723"/>
    </source>
</evidence>
<dbReference type="PANTHER" id="PTHR46491">
    <property type="entry name" value="CDGSH IRON SULFUR DOMAIN PROTEIN HOMOLOG"/>
    <property type="match status" value="1"/>
</dbReference>
<keyword evidence="3" id="KW-0408">Iron</keyword>
<dbReference type="InterPro" id="IPR042216">
    <property type="entry name" value="MitoNEET_CISD"/>
</dbReference>
<feature type="domain" description="Iron-binding zinc finger CDGSH type" evidence="5">
    <location>
        <begin position="41"/>
        <end position="76"/>
    </location>
</feature>
<evidence type="ECO:0000313" key="6">
    <source>
        <dbReference type="EMBL" id="WPX97479.1"/>
    </source>
</evidence>
<dbReference type="Pfam" id="PF09360">
    <property type="entry name" value="zf-CDGSH"/>
    <property type="match status" value="1"/>
</dbReference>
<reference evidence="6 7" key="1">
    <citation type="submission" date="2022-11" db="EMBL/GenBank/DDBJ databases">
        <title>Host association and intracellularity evolved multiple times independently in the Rickettsiales.</title>
        <authorList>
            <person name="Castelli M."/>
            <person name="Nardi T."/>
            <person name="Gammuto L."/>
            <person name="Bellinzona G."/>
            <person name="Sabaneyeva E."/>
            <person name="Potekhin A."/>
            <person name="Serra V."/>
            <person name="Petroni G."/>
            <person name="Sassera D."/>
        </authorList>
    </citation>
    <scope>NUCLEOTIDE SEQUENCE [LARGE SCALE GENOMIC DNA]</scope>
    <source>
        <strain evidence="6 7">NDG2</strain>
        <plasmid evidence="6 7">unnamed1</plasmid>
    </source>
</reference>
<sequence length="77" mass="8843">MKSPAIKVTVKKDKSYYWCSCGLSKSQPFCDGSHKDYEKGRKPIHYMSPQDKFMSFCTCKKTEHAPICDGNHGHIDR</sequence>
<keyword evidence="2" id="KW-0479">Metal-binding</keyword>
<accession>A0ABZ0UMZ0</accession>
<gene>
    <name evidence="6" type="ORF">Bandiella_01641</name>
</gene>
<dbReference type="PANTHER" id="PTHR46491:SF3">
    <property type="entry name" value="CDGSH IRON-SULFUR DOMAIN-CONTAINING PROTEIN 3, MITOCHONDRIAL"/>
    <property type="match status" value="1"/>
</dbReference>
<keyword evidence="1" id="KW-0001">2Fe-2S</keyword>
<keyword evidence="7" id="KW-1185">Reference proteome</keyword>
<organism evidence="6 7">
    <name type="scientific">Candidatus Bandiella euplotis</name>
    <dbReference type="NCBI Taxonomy" id="1664265"/>
    <lineage>
        <taxon>Bacteria</taxon>
        <taxon>Pseudomonadati</taxon>
        <taxon>Pseudomonadota</taxon>
        <taxon>Alphaproteobacteria</taxon>
        <taxon>Rickettsiales</taxon>
        <taxon>Candidatus Midichloriaceae</taxon>
        <taxon>Candidatus Bandiella</taxon>
    </lineage>
</organism>
<dbReference type="InterPro" id="IPR052950">
    <property type="entry name" value="CISD"/>
</dbReference>
<keyword evidence="4" id="KW-0411">Iron-sulfur</keyword>
<geneLocation type="plasmid" evidence="6 7">
    <name>unnamed1</name>
</geneLocation>
<name>A0ABZ0UMZ0_9RICK</name>
<dbReference type="InterPro" id="IPR018967">
    <property type="entry name" value="FeS-contain_CDGSH-typ"/>
</dbReference>
<protein>
    <submittedName>
        <fullName evidence="6">Iron-binding zinc finger CDGSH type</fullName>
    </submittedName>
</protein>
<evidence type="ECO:0000259" key="5">
    <source>
        <dbReference type="SMART" id="SM00704"/>
    </source>
</evidence>
<dbReference type="Gene3D" id="3.40.5.90">
    <property type="entry name" value="CDGSH iron-sulfur domain, mitoNEET-type"/>
    <property type="match status" value="2"/>
</dbReference>
<feature type="domain" description="Iron-binding zinc finger CDGSH type" evidence="5">
    <location>
        <begin position="2"/>
        <end position="40"/>
    </location>
</feature>
<evidence type="ECO:0000256" key="1">
    <source>
        <dbReference type="ARBA" id="ARBA00022714"/>
    </source>
</evidence>
<evidence type="ECO:0000313" key="7">
    <source>
        <dbReference type="Proteomes" id="UP001327219"/>
    </source>
</evidence>